<evidence type="ECO:0000313" key="1">
    <source>
        <dbReference type="EMBL" id="KFI96124.1"/>
    </source>
</evidence>
<organism evidence="1 2">
    <name type="scientific">Bifidobacterium stellenboschense</name>
    <dbReference type="NCBI Taxonomy" id="762211"/>
    <lineage>
        <taxon>Bacteria</taxon>
        <taxon>Bacillati</taxon>
        <taxon>Actinomycetota</taxon>
        <taxon>Actinomycetes</taxon>
        <taxon>Bifidobacteriales</taxon>
        <taxon>Bifidobacteriaceae</taxon>
        <taxon>Bifidobacterium</taxon>
    </lineage>
</organism>
<evidence type="ECO:0000313" key="2">
    <source>
        <dbReference type="Proteomes" id="UP000029004"/>
    </source>
</evidence>
<sequence>MVELMNGMAMKPGWIVWDGYLYVWVNRMYWCRLPGADPDLEYLASGLSAPMELALFRAYRVYYEQLRHELPYPYAGPVLRPDQCDPRFPLPSDPRYGAYA</sequence>
<proteinExistence type="predicted"/>
<dbReference type="Proteomes" id="UP000029004">
    <property type="component" value="Unassembled WGS sequence"/>
</dbReference>
<reference evidence="1 2" key="1">
    <citation type="submission" date="2014-03" db="EMBL/GenBank/DDBJ databases">
        <title>Genomics of Bifidobacteria.</title>
        <authorList>
            <person name="Ventura M."/>
            <person name="Milani C."/>
            <person name="Lugli G.A."/>
        </authorList>
    </citation>
    <scope>NUCLEOTIDE SEQUENCE [LARGE SCALE GENOMIC DNA]</scope>
    <source>
        <strain evidence="1 2">DSM 23968</strain>
    </source>
</reference>
<dbReference type="eggNOG" id="ENOG50323VH">
    <property type="taxonomic scope" value="Bacteria"/>
</dbReference>
<keyword evidence="2" id="KW-1185">Reference proteome</keyword>
<name>A0A087DKS4_9BIFI</name>
<dbReference type="STRING" id="762211.BSTEL_1157"/>
<comment type="caution">
    <text evidence="1">The sequence shown here is derived from an EMBL/GenBank/DDBJ whole genome shotgun (WGS) entry which is preliminary data.</text>
</comment>
<dbReference type="EMBL" id="JGZP01000015">
    <property type="protein sequence ID" value="KFI96124.1"/>
    <property type="molecule type" value="Genomic_DNA"/>
</dbReference>
<accession>A0A087DKS4</accession>
<dbReference type="AlphaFoldDB" id="A0A087DKS4"/>
<protein>
    <submittedName>
        <fullName evidence="1">Uncharacterized protein</fullName>
    </submittedName>
</protein>
<gene>
    <name evidence="1" type="ORF">BSTEL_1157</name>
</gene>